<feature type="domain" description="Pectinesterase inhibitor" evidence="5">
    <location>
        <begin position="41"/>
        <end position="185"/>
    </location>
</feature>
<feature type="chain" id="PRO_5035452903" evidence="4">
    <location>
        <begin position="25"/>
        <end position="190"/>
    </location>
</feature>
<dbReference type="AlphaFoldDB" id="A0A8K0N0Q8"/>
<keyword evidence="2" id="KW-1015">Disulfide bond</keyword>
<evidence type="ECO:0000313" key="7">
    <source>
        <dbReference type="Proteomes" id="UP000797356"/>
    </source>
</evidence>
<keyword evidence="1 4" id="KW-0732">Signal</keyword>
<dbReference type="SMART" id="SM00856">
    <property type="entry name" value="PMEI"/>
    <property type="match status" value="1"/>
</dbReference>
<evidence type="ECO:0000256" key="2">
    <source>
        <dbReference type="ARBA" id="ARBA00023157"/>
    </source>
</evidence>
<dbReference type="InterPro" id="IPR035513">
    <property type="entry name" value="Invertase/methylesterase_inhib"/>
</dbReference>
<dbReference type="Gene3D" id="1.20.140.40">
    <property type="entry name" value="Invertase/pectin methylesterase inhibitor family protein"/>
    <property type="match status" value="1"/>
</dbReference>
<sequence length="190" mass="20974">MRPGNTLLLLLLAFSSALLPLASPTSIPDFRPFYPRRPLPPIDPLIVPFCNKTDHPSVCINSARYFSHEFPSVDATNMFNIMARALKDRIRFTQRRALAMSNNQKFSASVRGSINECAALYGNALDDLSTAMVGFVTRDKGTFEAKLNSVIAALKACDKAFMGNPNPLLKEDERLTKMTSNSITIGNLSF</sequence>
<evidence type="ECO:0000313" key="6">
    <source>
        <dbReference type="EMBL" id="KAG1338811.1"/>
    </source>
</evidence>
<evidence type="ECO:0000256" key="1">
    <source>
        <dbReference type="ARBA" id="ARBA00022729"/>
    </source>
</evidence>
<reference evidence="6" key="1">
    <citation type="journal article" date="2017" name="Gigascience">
        <title>The genome draft of coconut (Cocos nucifera).</title>
        <authorList>
            <person name="Xiao Y."/>
            <person name="Xu P."/>
            <person name="Fan H."/>
            <person name="Baudouin L."/>
            <person name="Xia W."/>
            <person name="Bocs S."/>
            <person name="Xu J."/>
            <person name="Li Q."/>
            <person name="Guo A."/>
            <person name="Zhou L."/>
            <person name="Li J."/>
            <person name="Wu Y."/>
            <person name="Ma Z."/>
            <person name="Armero A."/>
            <person name="Issali A.E."/>
            <person name="Liu N."/>
            <person name="Peng M."/>
            <person name="Yang Y."/>
        </authorList>
    </citation>
    <scope>NUCLEOTIDE SEQUENCE</scope>
    <source>
        <tissue evidence="6">Spear leaf of Hainan Tall coconut</tissue>
    </source>
</reference>
<dbReference type="NCBIfam" id="TIGR01614">
    <property type="entry name" value="PME_inhib"/>
    <property type="match status" value="1"/>
</dbReference>
<dbReference type="SUPFAM" id="SSF101148">
    <property type="entry name" value="Plant invertase/pectin methylesterase inhibitor"/>
    <property type="match status" value="1"/>
</dbReference>
<comment type="similarity">
    <text evidence="3">Belongs to the PMEI family.</text>
</comment>
<dbReference type="EMBL" id="CM017875">
    <property type="protein sequence ID" value="KAG1338811.1"/>
    <property type="molecule type" value="Genomic_DNA"/>
</dbReference>
<keyword evidence="7" id="KW-1185">Reference proteome</keyword>
<gene>
    <name evidence="6" type="ORF">COCNU_04G011170</name>
</gene>
<dbReference type="Proteomes" id="UP000797356">
    <property type="component" value="Chromosome 4"/>
</dbReference>
<dbReference type="GO" id="GO:0004857">
    <property type="term" value="F:enzyme inhibitor activity"/>
    <property type="evidence" value="ECO:0007669"/>
    <property type="project" value="InterPro"/>
</dbReference>
<dbReference type="OrthoDB" id="770764at2759"/>
<feature type="signal peptide" evidence="4">
    <location>
        <begin position="1"/>
        <end position="24"/>
    </location>
</feature>
<dbReference type="PANTHER" id="PTHR35357">
    <property type="entry name" value="OS02G0537100 PROTEIN"/>
    <property type="match status" value="1"/>
</dbReference>
<comment type="caution">
    <text evidence="6">The sequence shown here is derived from an EMBL/GenBank/DDBJ whole genome shotgun (WGS) entry which is preliminary data.</text>
</comment>
<dbReference type="PANTHER" id="PTHR35357:SF19">
    <property type="entry name" value="OS05G0283200 PROTEIN"/>
    <property type="match status" value="1"/>
</dbReference>
<protein>
    <submittedName>
        <fullName evidence="6">Putative pectinesterase/pectinesterase inhibitor 58</fullName>
    </submittedName>
</protein>
<name>A0A8K0N0Q8_COCNU</name>
<evidence type="ECO:0000256" key="4">
    <source>
        <dbReference type="SAM" id="SignalP"/>
    </source>
</evidence>
<evidence type="ECO:0000256" key="3">
    <source>
        <dbReference type="ARBA" id="ARBA00038471"/>
    </source>
</evidence>
<organism evidence="6 7">
    <name type="scientific">Cocos nucifera</name>
    <name type="common">Coconut palm</name>
    <dbReference type="NCBI Taxonomy" id="13894"/>
    <lineage>
        <taxon>Eukaryota</taxon>
        <taxon>Viridiplantae</taxon>
        <taxon>Streptophyta</taxon>
        <taxon>Embryophyta</taxon>
        <taxon>Tracheophyta</taxon>
        <taxon>Spermatophyta</taxon>
        <taxon>Magnoliopsida</taxon>
        <taxon>Liliopsida</taxon>
        <taxon>Arecaceae</taxon>
        <taxon>Arecoideae</taxon>
        <taxon>Cocoseae</taxon>
        <taxon>Attaleinae</taxon>
        <taxon>Cocos</taxon>
    </lineage>
</organism>
<dbReference type="InterPro" id="IPR006501">
    <property type="entry name" value="Pectinesterase_inhib_dom"/>
</dbReference>
<accession>A0A8K0N0Q8</accession>
<proteinExistence type="inferred from homology"/>
<reference evidence="6" key="2">
    <citation type="submission" date="2019-07" db="EMBL/GenBank/DDBJ databases">
        <authorList>
            <person name="Yang Y."/>
            <person name="Bocs S."/>
            <person name="Baudouin L."/>
        </authorList>
    </citation>
    <scope>NUCLEOTIDE SEQUENCE</scope>
    <source>
        <tissue evidence="6">Spear leaf of Hainan Tall coconut</tissue>
    </source>
</reference>
<evidence type="ECO:0000259" key="5">
    <source>
        <dbReference type="SMART" id="SM00856"/>
    </source>
</evidence>
<dbReference type="Pfam" id="PF04043">
    <property type="entry name" value="PMEI"/>
    <property type="match status" value="1"/>
</dbReference>
<dbReference type="CDD" id="cd15800">
    <property type="entry name" value="PMEI-like_2"/>
    <property type="match status" value="1"/>
</dbReference>